<reference evidence="22" key="2">
    <citation type="submission" date="2025-08" db="UniProtKB">
        <authorList>
            <consortium name="Ensembl"/>
        </authorList>
    </citation>
    <scope>IDENTIFICATION</scope>
</reference>
<evidence type="ECO:0000256" key="5">
    <source>
        <dbReference type="ARBA" id="ARBA00022499"/>
    </source>
</evidence>
<dbReference type="PANTHER" id="PTHR11743:SF28">
    <property type="entry name" value="VOLTAGE-DEPENDENT ANION-SELECTIVE CHANNEL PROTEIN 3"/>
    <property type="match status" value="1"/>
</dbReference>
<dbReference type="GO" id="GO:0015288">
    <property type="term" value="F:porin activity"/>
    <property type="evidence" value="ECO:0007669"/>
    <property type="project" value="UniProtKB-KW"/>
</dbReference>
<sequence length="110" mass="11827">PCNTKDIKAANDVFNKGYGFGMVKIHLGTKSYSGVEFSTSANAYTDAGKASGNLEVGNYGLTFTQDWNTDNTPETEIAWENKLAEGLKPTLNTIFVPNTGKKSGETEALL</sequence>
<keyword evidence="10" id="KW-0832">Ubl conjugation</keyword>
<evidence type="ECO:0000256" key="10">
    <source>
        <dbReference type="ARBA" id="ARBA00022843"/>
    </source>
</evidence>
<dbReference type="Proteomes" id="UP000291000">
    <property type="component" value="Chromosome 17"/>
</dbReference>
<keyword evidence="5" id="KW-1017">Isopeptide bond</keyword>
<evidence type="ECO:0000256" key="15">
    <source>
        <dbReference type="ARBA" id="ARBA00023128"/>
    </source>
</evidence>
<keyword evidence="15" id="KW-0496">Mitochondrion</keyword>
<dbReference type="Gene3D" id="2.40.160.10">
    <property type="entry name" value="Porin"/>
    <property type="match status" value="1"/>
</dbReference>
<evidence type="ECO:0000256" key="11">
    <source>
        <dbReference type="ARBA" id="ARBA00022990"/>
    </source>
</evidence>
<evidence type="ECO:0000256" key="2">
    <source>
        <dbReference type="ARBA" id="ARBA00007780"/>
    </source>
</evidence>
<dbReference type="Pfam" id="PF01459">
    <property type="entry name" value="Porin_3"/>
    <property type="match status" value="1"/>
</dbReference>
<dbReference type="GO" id="GO:0046930">
    <property type="term" value="C:pore complex"/>
    <property type="evidence" value="ECO:0007669"/>
    <property type="project" value="UniProtKB-KW"/>
</dbReference>
<dbReference type="PANTHER" id="PTHR11743">
    <property type="entry name" value="VOLTAGE-DEPENDENT ANION-SELECTIVE CHANNEL"/>
    <property type="match status" value="1"/>
</dbReference>
<proteinExistence type="inferred from homology"/>
<protein>
    <recommendedName>
        <fullName evidence="21">Non-selective voltage-gated ion channel VDAC3</fullName>
    </recommendedName>
</protein>
<keyword evidence="7" id="KW-0812">Transmembrane</keyword>
<evidence type="ECO:0000256" key="1">
    <source>
        <dbReference type="ARBA" id="ARBA00004294"/>
    </source>
</evidence>
<evidence type="ECO:0000256" key="12">
    <source>
        <dbReference type="ARBA" id="ARBA00023027"/>
    </source>
</evidence>
<dbReference type="InterPro" id="IPR027246">
    <property type="entry name" value="Porin_Euk/Tom40"/>
</dbReference>
<keyword evidence="3" id="KW-0813">Transport</keyword>
<evidence type="ECO:0000256" key="6">
    <source>
        <dbReference type="ARBA" id="ARBA00022553"/>
    </source>
</evidence>
<dbReference type="GeneTree" id="ENSGT00950000182869"/>
<dbReference type="AlphaFoldDB" id="A0A452F9B2"/>
<keyword evidence="13" id="KW-0406">Ion transport</keyword>
<evidence type="ECO:0000256" key="20">
    <source>
        <dbReference type="ARBA" id="ARBA00049964"/>
    </source>
</evidence>
<name>A0A452F9B2_CAPHI</name>
<organism evidence="22 23">
    <name type="scientific">Capra hircus</name>
    <name type="common">Goat</name>
    <dbReference type="NCBI Taxonomy" id="9925"/>
    <lineage>
        <taxon>Eukaryota</taxon>
        <taxon>Metazoa</taxon>
        <taxon>Chordata</taxon>
        <taxon>Craniata</taxon>
        <taxon>Vertebrata</taxon>
        <taxon>Euteleostomi</taxon>
        <taxon>Mammalia</taxon>
        <taxon>Eutheria</taxon>
        <taxon>Laurasiatheria</taxon>
        <taxon>Artiodactyla</taxon>
        <taxon>Ruminantia</taxon>
        <taxon>Pecora</taxon>
        <taxon>Bovidae</taxon>
        <taxon>Caprinae</taxon>
        <taxon>Capra</taxon>
    </lineage>
</organism>
<keyword evidence="6" id="KW-0597">Phosphoprotein</keyword>
<evidence type="ECO:0000256" key="17">
    <source>
        <dbReference type="ARBA" id="ARBA00024167"/>
    </source>
</evidence>
<reference evidence="22" key="3">
    <citation type="submission" date="2025-09" db="UniProtKB">
        <authorList>
            <consortium name="Ensembl"/>
        </authorList>
    </citation>
    <scope>IDENTIFICATION</scope>
</reference>
<dbReference type="GO" id="GO:0005741">
    <property type="term" value="C:mitochondrial outer membrane"/>
    <property type="evidence" value="ECO:0007669"/>
    <property type="project" value="UniProtKB-SubCell"/>
</dbReference>
<comment type="function">
    <text evidence="20">Non-selective voltage-gated ion channel that mediates the transport of anions and cations through the mitochondrion outer membrane and plasma membrane. Forms a high-conducting channel with a stable open state and a voltage-induced closure with a mild preference for anions over cations. Involved in male fertility and sperm mitochondrial sheath formation.</text>
</comment>
<keyword evidence="9" id="KW-1000">Mitochondrion outer membrane</keyword>
<dbReference type="Ensembl" id="ENSCHIT00000028716.1">
    <property type="protein sequence ID" value="ENSCHIP00000020877.1"/>
    <property type="gene ID" value="ENSCHIG00000019388.1"/>
</dbReference>
<dbReference type="Bgee" id="ENSCHIG00000019388">
    <property type="expression patterns" value="Expressed in uterine horn and 4 other cell types or tissues"/>
</dbReference>
<reference evidence="22 23" key="1">
    <citation type="submission" date="2016-04" db="EMBL/GenBank/DDBJ databases">
        <title>Polished mammalian reference genomes with single-molecule sequencing and chromosome conformation capture applied to the Capra hircus genome.</title>
        <authorList>
            <person name="Bickhart D.M."/>
            <person name="Koren S."/>
            <person name="Rosen B."/>
            <person name="Hastie A."/>
            <person name="Liachko I."/>
            <person name="Sullivan S.T."/>
            <person name="Burton J."/>
            <person name="Sayre B.L."/>
            <person name="Huson H.J."/>
            <person name="Lee J."/>
            <person name="Lam E."/>
            <person name="Kelley C.M."/>
            <person name="Hutchison J.L."/>
            <person name="Zhou Y."/>
            <person name="Sun J."/>
            <person name="Crisa A."/>
            <person name="Schwartz J.C."/>
            <person name="Hammond J.A."/>
            <person name="Schroeder S.G."/>
            <person name="Liu G.E."/>
            <person name="Dunham M."/>
            <person name="Shendure J."/>
            <person name="Sonstegard T.S."/>
            <person name="Phillippy A.M."/>
            <person name="Van Tassell C.P."/>
            <person name="Smith T.P."/>
        </authorList>
    </citation>
    <scope>NUCLEOTIDE SEQUENCE [LARGE SCALE GENOMIC DNA]</scope>
</reference>
<comment type="similarity">
    <text evidence="2">Belongs to the eukaryotic mitochondrial porin family.</text>
</comment>
<keyword evidence="4" id="KW-1134">Transmembrane beta strand</keyword>
<evidence type="ECO:0000256" key="16">
    <source>
        <dbReference type="ARBA" id="ARBA00023136"/>
    </source>
</evidence>
<evidence type="ECO:0000256" key="8">
    <source>
        <dbReference type="ARBA" id="ARBA00022741"/>
    </source>
</evidence>
<comment type="catalytic activity">
    <reaction evidence="18">
        <text>K(+)(in) = K(+)(out)</text>
        <dbReference type="Rhea" id="RHEA:29463"/>
        <dbReference type="ChEBI" id="CHEBI:29103"/>
    </reaction>
</comment>
<evidence type="ECO:0000313" key="22">
    <source>
        <dbReference type="Ensembl" id="ENSCHIP00000020877.1"/>
    </source>
</evidence>
<dbReference type="PRINTS" id="PR00185">
    <property type="entry name" value="EUKARYTPORIN"/>
</dbReference>
<comment type="subunit">
    <text evidence="19">Interacts with ARMC12 in a TBC1D21-dependent manner. Interacts with MISFA.</text>
</comment>
<evidence type="ECO:0000256" key="4">
    <source>
        <dbReference type="ARBA" id="ARBA00022452"/>
    </source>
</evidence>
<keyword evidence="12" id="KW-0520">NAD</keyword>
<dbReference type="GO" id="GO:0008308">
    <property type="term" value="F:voltage-gated monoatomic anion channel activity"/>
    <property type="evidence" value="ECO:0007669"/>
    <property type="project" value="InterPro"/>
</dbReference>
<dbReference type="OMA" id="TEIAWEN"/>
<evidence type="ECO:0000256" key="14">
    <source>
        <dbReference type="ARBA" id="ARBA00023114"/>
    </source>
</evidence>
<keyword evidence="8" id="KW-0547">Nucleotide-binding</keyword>
<comment type="catalytic activity">
    <reaction evidence="17">
        <text>chloride(in) = chloride(out)</text>
        <dbReference type="Rhea" id="RHEA:29823"/>
        <dbReference type="ChEBI" id="CHEBI:17996"/>
    </reaction>
</comment>
<evidence type="ECO:0000256" key="9">
    <source>
        <dbReference type="ARBA" id="ARBA00022787"/>
    </source>
</evidence>
<evidence type="ECO:0000256" key="7">
    <source>
        <dbReference type="ARBA" id="ARBA00022692"/>
    </source>
</evidence>
<evidence type="ECO:0000313" key="23">
    <source>
        <dbReference type="Proteomes" id="UP000291000"/>
    </source>
</evidence>
<dbReference type="STRING" id="9925.ENSCHIP00000020877"/>
<keyword evidence="16" id="KW-0472">Membrane</keyword>
<evidence type="ECO:0000256" key="21">
    <source>
        <dbReference type="ARBA" id="ARBA00050036"/>
    </source>
</evidence>
<evidence type="ECO:0000256" key="3">
    <source>
        <dbReference type="ARBA" id="ARBA00022448"/>
    </source>
</evidence>
<evidence type="ECO:0000256" key="13">
    <source>
        <dbReference type="ARBA" id="ARBA00023065"/>
    </source>
</evidence>
<evidence type="ECO:0000256" key="18">
    <source>
        <dbReference type="ARBA" id="ARBA00034430"/>
    </source>
</evidence>
<dbReference type="GO" id="GO:0000166">
    <property type="term" value="F:nucleotide binding"/>
    <property type="evidence" value="ECO:0007669"/>
    <property type="project" value="UniProtKB-KW"/>
</dbReference>
<dbReference type="InterPro" id="IPR023614">
    <property type="entry name" value="Porin_dom_sf"/>
</dbReference>
<dbReference type="EMBL" id="LWLT01000018">
    <property type="status" value="NOT_ANNOTATED_CDS"/>
    <property type="molecule type" value="Genomic_DNA"/>
</dbReference>
<dbReference type="InterPro" id="IPR001925">
    <property type="entry name" value="Porin_Euk"/>
</dbReference>
<evidence type="ECO:0000256" key="19">
    <source>
        <dbReference type="ARBA" id="ARBA00046980"/>
    </source>
</evidence>
<comment type="subcellular location">
    <subcellularLocation>
        <location evidence="1">Mitochondrion outer membrane</location>
    </subcellularLocation>
</comment>
<keyword evidence="11" id="KW-0007">Acetylation</keyword>
<keyword evidence="23" id="KW-1185">Reference proteome</keyword>
<accession>A0A452F9B2</accession>
<keyword evidence="14" id="KW-0626">Porin</keyword>